<sequence length="129" mass="14511">MLAYHALQREAETDQRLKVLLVEYENLVIDPEKVVRRIAQAMGADLKGPFQGLEQMAKHHGSSHGRQKALQSIEHMQYLESWMSPMEAMLGRDARAKVCGHLDAEMMAAHVVNTSNGSRSYLADCDFGR</sequence>
<evidence type="ECO:0000313" key="2">
    <source>
        <dbReference type="Proteomes" id="UP001189429"/>
    </source>
</evidence>
<comment type="caution">
    <text evidence="1">The sequence shown here is derived from an EMBL/GenBank/DDBJ whole genome shotgun (WGS) entry which is preliminary data.</text>
</comment>
<protein>
    <submittedName>
        <fullName evidence="1">Uncharacterized protein</fullName>
    </submittedName>
</protein>
<proteinExistence type="predicted"/>
<dbReference type="Gene3D" id="3.40.50.300">
    <property type="entry name" value="P-loop containing nucleotide triphosphate hydrolases"/>
    <property type="match status" value="1"/>
</dbReference>
<reference evidence="1" key="1">
    <citation type="submission" date="2023-10" db="EMBL/GenBank/DDBJ databases">
        <authorList>
            <person name="Chen Y."/>
            <person name="Shah S."/>
            <person name="Dougan E. K."/>
            <person name="Thang M."/>
            <person name="Chan C."/>
        </authorList>
    </citation>
    <scope>NUCLEOTIDE SEQUENCE [LARGE SCALE GENOMIC DNA]</scope>
</reference>
<accession>A0ABN9VER1</accession>
<dbReference type="SUPFAM" id="SSF52540">
    <property type="entry name" value="P-loop containing nucleoside triphosphate hydrolases"/>
    <property type="match status" value="1"/>
</dbReference>
<keyword evidence="2" id="KW-1185">Reference proteome</keyword>
<dbReference type="InterPro" id="IPR027417">
    <property type="entry name" value="P-loop_NTPase"/>
</dbReference>
<organism evidence="1 2">
    <name type="scientific">Prorocentrum cordatum</name>
    <dbReference type="NCBI Taxonomy" id="2364126"/>
    <lineage>
        <taxon>Eukaryota</taxon>
        <taxon>Sar</taxon>
        <taxon>Alveolata</taxon>
        <taxon>Dinophyceae</taxon>
        <taxon>Prorocentrales</taxon>
        <taxon>Prorocentraceae</taxon>
        <taxon>Prorocentrum</taxon>
    </lineage>
</organism>
<name>A0ABN9VER1_9DINO</name>
<gene>
    <name evidence="1" type="ORF">PCOR1329_LOCUS57395</name>
</gene>
<dbReference type="EMBL" id="CAUYUJ010017090">
    <property type="protein sequence ID" value="CAK0871619.1"/>
    <property type="molecule type" value="Genomic_DNA"/>
</dbReference>
<evidence type="ECO:0000313" key="1">
    <source>
        <dbReference type="EMBL" id="CAK0871619.1"/>
    </source>
</evidence>
<dbReference type="Proteomes" id="UP001189429">
    <property type="component" value="Unassembled WGS sequence"/>
</dbReference>